<dbReference type="GO" id="GO:0008725">
    <property type="term" value="F:DNA-3-methyladenine glycosylase activity"/>
    <property type="evidence" value="ECO:0007669"/>
    <property type="project" value="InterPro"/>
</dbReference>
<reference evidence="2 3" key="1">
    <citation type="journal article" date="2019" name="G3 (Bethesda)">
        <title>Sequencing of a Wild Apple (Malus baccata) Genome Unravels the Differences Between Cultivated and Wild Apple Species Regarding Disease Resistance and Cold Tolerance.</title>
        <authorList>
            <person name="Chen X."/>
        </authorList>
    </citation>
    <scope>NUCLEOTIDE SEQUENCE [LARGE SCALE GENOMIC DNA]</scope>
    <source>
        <strain evidence="3">cv. Shandingzi</strain>
        <tissue evidence="2">Leaves</tissue>
    </source>
</reference>
<proteinExistence type="predicted"/>
<feature type="binding site" evidence="1">
    <location>
        <position position="121"/>
    </location>
    <ligand>
        <name>Zn(2+)</name>
        <dbReference type="ChEBI" id="CHEBI:29105"/>
    </ligand>
</feature>
<keyword evidence="3" id="KW-1185">Reference proteome</keyword>
<gene>
    <name evidence="2" type="ORF">C1H46_026526</name>
</gene>
<dbReference type="GO" id="GO:0046872">
    <property type="term" value="F:metal ion binding"/>
    <property type="evidence" value="ECO:0007669"/>
    <property type="project" value="UniProtKB-KW"/>
</dbReference>
<dbReference type="InterPro" id="IPR005019">
    <property type="entry name" value="Adenine_glyco"/>
</dbReference>
<dbReference type="Gene3D" id="1.10.340.30">
    <property type="entry name" value="Hypothetical protein, domain 2"/>
    <property type="match status" value="1"/>
</dbReference>
<dbReference type="SMR" id="A0A540LNJ2"/>
<feature type="binding site" evidence="1">
    <location>
        <position position="136"/>
    </location>
    <ligand>
        <name>Zn(2+)</name>
        <dbReference type="ChEBI" id="CHEBI:29105"/>
    </ligand>
</feature>
<sequence length="315" mass="36392">MSKANILRRHVLLEKNKVVKEREKTNSNPKHLKRIYPIGLHKSTSSLSLSSSSSLSFSLSENSYDSSLTDSTFPLDQKISAAFRFIAPPPPRREYNSPVAKLAQQQISLAQDANDGELRRCNWITKNSDKVYVAFHDECWGVPAYDDNQLFELLALSGMLMDHNWTEIVKRRELFREAFSGFDPNKVAKMEEKEIAEITSNKEIMLVDCRVRCIINNAKCILKIVREFGSFSSYIWSYVNHKPVINRFRYPRNVPLRTPKAESMSKDLIKRGFRYVGPVIVYSFMQAAGLTNDHLVDCYRYSECVNLAERPWRHI</sequence>
<keyword evidence="1" id="KW-0479">Metal-binding</keyword>
<dbReference type="SUPFAM" id="SSF48150">
    <property type="entry name" value="DNA-glycosylase"/>
    <property type="match status" value="1"/>
</dbReference>
<organism evidence="2 3">
    <name type="scientific">Malus baccata</name>
    <name type="common">Siberian crab apple</name>
    <name type="synonym">Pyrus baccata</name>
    <dbReference type="NCBI Taxonomy" id="106549"/>
    <lineage>
        <taxon>Eukaryota</taxon>
        <taxon>Viridiplantae</taxon>
        <taxon>Streptophyta</taxon>
        <taxon>Embryophyta</taxon>
        <taxon>Tracheophyta</taxon>
        <taxon>Spermatophyta</taxon>
        <taxon>Magnoliopsida</taxon>
        <taxon>eudicotyledons</taxon>
        <taxon>Gunneridae</taxon>
        <taxon>Pentapetalae</taxon>
        <taxon>rosids</taxon>
        <taxon>fabids</taxon>
        <taxon>Rosales</taxon>
        <taxon>Rosaceae</taxon>
        <taxon>Amygdaloideae</taxon>
        <taxon>Maleae</taxon>
        <taxon>Malus</taxon>
    </lineage>
</organism>
<dbReference type="AlphaFoldDB" id="A0A540LNJ2"/>
<dbReference type="GO" id="GO:0006284">
    <property type="term" value="P:base-excision repair"/>
    <property type="evidence" value="ECO:0007669"/>
    <property type="project" value="InterPro"/>
</dbReference>
<accession>A0A540LNJ2</accession>
<dbReference type="STRING" id="106549.A0A540LNJ2"/>
<comment type="caution">
    <text evidence="2">The sequence shown here is derived from an EMBL/GenBank/DDBJ whole genome shotgun (WGS) entry which is preliminary data.</text>
</comment>
<evidence type="ECO:0000313" key="3">
    <source>
        <dbReference type="Proteomes" id="UP000315295"/>
    </source>
</evidence>
<dbReference type="Pfam" id="PF03352">
    <property type="entry name" value="Adenine_glyco"/>
    <property type="match status" value="1"/>
</dbReference>
<protein>
    <submittedName>
        <fullName evidence="2">Uncharacterized protein</fullName>
    </submittedName>
</protein>
<name>A0A540LNJ2_MALBA</name>
<evidence type="ECO:0000256" key="1">
    <source>
        <dbReference type="PIRSR" id="PIRSR605019-1"/>
    </source>
</evidence>
<feature type="binding site" evidence="1">
    <location>
        <position position="298"/>
    </location>
    <ligand>
        <name>Zn(2+)</name>
        <dbReference type="ChEBI" id="CHEBI:29105"/>
    </ligand>
</feature>
<feature type="binding site" evidence="1">
    <location>
        <position position="294"/>
    </location>
    <ligand>
        <name>Zn(2+)</name>
        <dbReference type="ChEBI" id="CHEBI:29105"/>
    </ligand>
</feature>
<dbReference type="PANTHER" id="PTHR31116:SF29">
    <property type="entry name" value="DNA GLYCOSYLASE SUPERFAMILY PROTEIN"/>
    <property type="match status" value="1"/>
</dbReference>
<dbReference type="PANTHER" id="PTHR31116">
    <property type="entry name" value="OS04G0501200 PROTEIN"/>
    <property type="match status" value="1"/>
</dbReference>
<dbReference type="EMBL" id="VIEB01000521">
    <property type="protein sequence ID" value="TQD87889.1"/>
    <property type="molecule type" value="Genomic_DNA"/>
</dbReference>
<dbReference type="InterPro" id="IPR011257">
    <property type="entry name" value="DNA_glycosylase"/>
</dbReference>
<evidence type="ECO:0000313" key="2">
    <source>
        <dbReference type="EMBL" id="TQD87889.1"/>
    </source>
</evidence>
<dbReference type="Proteomes" id="UP000315295">
    <property type="component" value="Unassembled WGS sequence"/>
</dbReference>
<keyword evidence="1" id="KW-0862">Zinc</keyword>